<keyword evidence="5 7" id="KW-1133">Transmembrane helix</keyword>
<dbReference type="PANTHER" id="PTHR43744">
    <property type="entry name" value="ABC TRANSPORTER PERMEASE PROTEIN MG189-RELATED-RELATED"/>
    <property type="match status" value="1"/>
</dbReference>
<name>A0ABW2ZP82_9MICO</name>
<keyword evidence="6 7" id="KW-0472">Membrane</keyword>
<feature type="transmembrane region" description="Helical" evidence="7">
    <location>
        <begin position="138"/>
        <end position="160"/>
    </location>
</feature>
<evidence type="ECO:0000313" key="11">
    <source>
        <dbReference type="Proteomes" id="UP001597042"/>
    </source>
</evidence>
<organism evidence="10 11">
    <name type="scientific">Microbacterium koreense</name>
    <dbReference type="NCBI Taxonomy" id="323761"/>
    <lineage>
        <taxon>Bacteria</taxon>
        <taxon>Bacillati</taxon>
        <taxon>Actinomycetota</taxon>
        <taxon>Actinomycetes</taxon>
        <taxon>Micrococcales</taxon>
        <taxon>Microbacteriaceae</taxon>
        <taxon>Microbacterium</taxon>
    </lineage>
</organism>
<keyword evidence="3" id="KW-1003">Cell membrane</keyword>
<dbReference type="SUPFAM" id="SSF161098">
    <property type="entry name" value="MetI-like"/>
    <property type="match status" value="1"/>
</dbReference>
<protein>
    <submittedName>
        <fullName evidence="10">Carbohydrate ABC transporter permease</fullName>
    </submittedName>
</protein>
<gene>
    <name evidence="10" type="ORF">ACFQZV_02425</name>
</gene>
<feature type="domain" description="ABC transmembrane type-1" evidence="9">
    <location>
        <begin position="103"/>
        <end position="303"/>
    </location>
</feature>
<keyword evidence="2 7" id="KW-0813">Transport</keyword>
<feature type="transmembrane region" description="Helical" evidence="7">
    <location>
        <begin position="282"/>
        <end position="302"/>
    </location>
</feature>
<evidence type="ECO:0000256" key="4">
    <source>
        <dbReference type="ARBA" id="ARBA00022692"/>
    </source>
</evidence>
<dbReference type="PROSITE" id="PS50928">
    <property type="entry name" value="ABC_TM1"/>
    <property type="match status" value="1"/>
</dbReference>
<keyword evidence="4 7" id="KW-0812">Transmembrane</keyword>
<keyword evidence="11" id="KW-1185">Reference proteome</keyword>
<accession>A0ABW2ZP82</accession>
<evidence type="ECO:0000256" key="2">
    <source>
        <dbReference type="ARBA" id="ARBA00022448"/>
    </source>
</evidence>
<comment type="similarity">
    <text evidence="7">Belongs to the binding-protein-dependent transport system permease family.</text>
</comment>
<feature type="transmembrane region" description="Helical" evidence="7">
    <location>
        <begin position="214"/>
        <end position="236"/>
    </location>
</feature>
<evidence type="ECO:0000259" key="9">
    <source>
        <dbReference type="PROSITE" id="PS50928"/>
    </source>
</evidence>
<dbReference type="InterPro" id="IPR035906">
    <property type="entry name" value="MetI-like_sf"/>
</dbReference>
<evidence type="ECO:0000256" key="5">
    <source>
        <dbReference type="ARBA" id="ARBA00022989"/>
    </source>
</evidence>
<feature type="transmembrane region" description="Helical" evidence="7">
    <location>
        <begin position="172"/>
        <end position="193"/>
    </location>
</feature>
<dbReference type="RefSeq" id="WP_378752937.1">
    <property type="nucleotide sequence ID" value="NZ_JBHSSV010000012.1"/>
</dbReference>
<evidence type="ECO:0000313" key="10">
    <source>
        <dbReference type="EMBL" id="MFD0780154.1"/>
    </source>
</evidence>
<dbReference type="Proteomes" id="UP001597042">
    <property type="component" value="Unassembled WGS sequence"/>
</dbReference>
<feature type="transmembrane region" description="Helical" evidence="7">
    <location>
        <begin position="108"/>
        <end position="131"/>
    </location>
</feature>
<evidence type="ECO:0000256" key="8">
    <source>
        <dbReference type="SAM" id="MobiDB-lite"/>
    </source>
</evidence>
<dbReference type="PANTHER" id="PTHR43744:SF12">
    <property type="entry name" value="ABC TRANSPORTER PERMEASE PROTEIN MG189-RELATED"/>
    <property type="match status" value="1"/>
</dbReference>
<feature type="transmembrane region" description="Helical" evidence="7">
    <location>
        <begin position="39"/>
        <end position="61"/>
    </location>
</feature>
<comment type="caution">
    <text evidence="10">The sequence shown here is derived from an EMBL/GenBank/DDBJ whole genome shotgun (WGS) entry which is preliminary data.</text>
</comment>
<evidence type="ECO:0000256" key="3">
    <source>
        <dbReference type="ARBA" id="ARBA00022475"/>
    </source>
</evidence>
<sequence length="318" mass="35210">MSATELIVQPDRRRRKRRGFKLHDPQSEHPSPAAWVGRVVAWAIMGFFLLFFVVPMIWLMLAPTKTPRQLLLDNPFSFGAFETLASNWNQLMAFQNGIVWVWLGNASVYVGVALVITLVVSIPAGYALALVEFKYRRALLVITLVVMLIPNTALVLPVFLELSAVRLVGTPWSVILPFSFFPFGVYLTYIYFSTAVSRDLLNAARIDGAGEFRVFWQVAMPLATPVIALVGFFNLVTNWNNYFLPFVMVPGRKSPIQVGLAELLSNVPLFNPTSAGSVTIDLPVLAMATILSVAPVLIIFLFSQRFLVSGLTAGGTKE</sequence>
<dbReference type="InterPro" id="IPR000515">
    <property type="entry name" value="MetI-like"/>
</dbReference>
<dbReference type="CDD" id="cd06261">
    <property type="entry name" value="TM_PBP2"/>
    <property type="match status" value="1"/>
</dbReference>
<evidence type="ECO:0000256" key="6">
    <source>
        <dbReference type="ARBA" id="ARBA00023136"/>
    </source>
</evidence>
<comment type="subcellular location">
    <subcellularLocation>
        <location evidence="1 7">Cell membrane</location>
        <topology evidence="1 7">Multi-pass membrane protein</topology>
    </subcellularLocation>
</comment>
<evidence type="ECO:0000256" key="1">
    <source>
        <dbReference type="ARBA" id="ARBA00004651"/>
    </source>
</evidence>
<dbReference type="EMBL" id="JBHTIM010000001">
    <property type="protein sequence ID" value="MFD0780154.1"/>
    <property type="molecule type" value="Genomic_DNA"/>
</dbReference>
<reference evidence="11" key="1">
    <citation type="journal article" date="2019" name="Int. J. Syst. Evol. Microbiol.">
        <title>The Global Catalogue of Microorganisms (GCM) 10K type strain sequencing project: providing services to taxonomists for standard genome sequencing and annotation.</title>
        <authorList>
            <consortium name="The Broad Institute Genomics Platform"/>
            <consortium name="The Broad Institute Genome Sequencing Center for Infectious Disease"/>
            <person name="Wu L."/>
            <person name="Ma J."/>
        </authorList>
    </citation>
    <scope>NUCLEOTIDE SEQUENCE [LARGE SCALE GENOMIC DNA]</scope>
    <source>
        <strain evidence="11">CCUG 50754</strain>
    </source>
</reference>
<dbReference type="Gene3D" id="1.10.3720.10">
    <property type="entry name" value="MetI-like"/>
    <property type="match status" value="1"/>
</dbReference>
<evidence type="ECO:0000256" key="7">
    <source>
        <dbReference type="RuleBase" id="RU363032"/>
    </source>
</evidence>
<dbReference type="Pfam" id="PF00528">
    <property type="entry name" value="BPD_transp_1"/>
    <property type="match status" value="1"/>
</dbReference>
<proteinExistence type="inferred from homology"/>
<feature type="region of interest" description="Disordered" evidence="8">
    <location>
        <begin position="1"/>
        <end position="31"/>
    </location>
</feature>